<reference evidence="2 3" key="1">
    <citation type="submission" date="2020-07" db="EMBL/GenBank/DDBJ databases">
        <title>Comparative genomics of pyrophilous fungi reveals a link between fire events and developmental genes.</title>
        <authorList>
            <consortium name="DOE Joint Genome Institute"/>
            <person name="Steindorff A.S."/>
            <person name="Carver A."/>
            <person name="Calhoun S."/>
            <person name="Stillman K."/>
            <person name="Liu H."/>
            <person name="Lipzen A."/>
            <person name="Pangilinan J."/>
            <person name="Labutti K."/>
            <person name="Bruns T.D."/>
            <person name="Grigoriev I.V."/>
        </authorList>
    </citation>
    <scope>NUCLEOTIDE SEQUENCE [LARGE SCALE GENOMIC DNA]</scope>
    <source>
        <strain evidence="2 3">CBS 144469</strain>
    </source>
</reference>
<sequence length="183" mass="19905">MIQHTSLHPGRRRPPPPLVPTVRHPSVPQRSRRTPPPNPTLGSERLEPLALLPLPPRFTVPLWLRLPLPLPLDVLALADRTGPSAASGAVFSLPGRGNSYSREGEGSYFLVSSFLALLSPLSSPLLPLLYPPHLPHLRLQIPRESHSFVVPPPGPPCGVHSLRRSASPVPPAFASQTSRIRRA</sequence>
<accession>A0A8H6HP43</accession>
<protein>
    <submittedName>
        <fullName evidence="2">Uncharacterized protein</fullName>
    </submittedName>
</protein>
<feature type="region of interest" description="Disordered" evidence="1">
    <location>
        <begin position="164"/>
        <end position="183"/>
    </location>
</feature>
<dbReference type="Proteomes" id="UP000521943">
    <property type="component" value="Unassembled WGS sequence"/>
</dbReference>
<name>A0A8H6HP43_9AGAR</name>
<dbReference type="AlphaFoldDB" id="A0A8H6HP43"/>
<feature type="region of interest" description="Disordered" evidence="1">
    <location>
        <begin position="1"/>
        <end position="44"/>
    </location>
</feature>
<keyword evidence="3" id="KW-1185">Reference proteome</keyword>
<dbReference type="EMBL" id="JACGCI010000056">
    <property type="protein sequence ID" value="KAF6750579.1"/>
    <property type="molecule type" value="Genomic_DNA"/>
</dbReference>
<evidence type="ECO:0000313" key="2">
    <source>
        <dbReference type="EMBL" id="KAF6750579.1"/>
    </source>
</evidence>
<gene>
    <name evidence="2" type="ORF">DFP72DRAFT_511618</name>
</gene>
<evidence type="ECO:0000313" key="3">
    <source>
        <dbReference type="Proteomes" id="UP000521943"/>
    </source>
</evidence>
<comment type="caution">
    <text evidence="2">The sequence shown here is derived from an EMBL/GenBank/DDBJ whole genome shotgun (WGS) entry which is preliminary data.</text>
</comment>
<proteinExistence type="predicted"/>
<feature type="compositionally biased region" description="Polar residues" evidence="1">
    <location>
        <begin position="174"/>
        <end position="183"/>
    </location>
</feature>
<organism evidence="2 3">
    <name type="scientific">Ephemerocybe angulata</name>
    <dbReference type="NCBI Taxonomy" id="980116"/>
    <lineage>
        <taxon>Eukaryota</taxon>
        <taxon>Fungi</taxon>
        <taxon>Dikarya</taxon>
        <taxon>Basidiomycota</taxon>
        <taxon>Agaricomycotina</taxon>
        <taxon>Agaricomycetes</taxon>
        <taxon>Agaricomycetidae</taxon>
        <taxon>Agaricales</taxon>
        <taxon>Agaricineae</taxon>
        <taxon>Psathyrellaceae</taxon>
        <taxon>Ephemerocybe</taxon>
    </lineage>
</organism>
<evidence type="ECO:0000256" key="1">
    <source>
        <dbReference type="SAM" id="MobiDB-lite"/>
    </source>
</evidence>